<dbReference type="InterPro" id="IPR056741">
    <property type="entry name" value="BLTP1_M"/>
</dbReference>
<evidence type="ECO:0000313" key="3">
    <source>
        <dbReference type="EMBL" id="KAL3270940.1"/>
    </source>
</evidence>
<feature type="compositionally biased region" description="Low complexity" evidence="1">
    <location>
        <begin position="2314"/>
        <end position="2325"/>
    </location>
</feature>
<feature type="compositionally biased region" description="Low complexity" evidence="1">
    <location>
        <begin position="2016"/>
        <end position="2033"/>
    </location>
</feature>
<feature type="compositionally biased region" description="Polar residues" evidence="1">
    <location>
        <begin position="2911"/>
        <end position="2920"/>
    </location>
</feature>
<reference evidence="3 4" key="1">
    <citation type="journal article" date="2021" name="BMC Biol.">
        <title>Horizontally acquired antibacterial genes associated with adaptive radiation of ladybird beetles.</title>
        <authorList>
            <person name="Li H.S."/>
            <person name="Tang X.F."/>
            <person name="Huang Y.H."/>
            <person name="Xu Z.Y."/>
            <person name="Chen M.L."/>
            <person name="Du X.Y."/>
            <person name="Qiu B.Y."/>
            <person name="Chen P.T."/>
            <person name="Zhang W."/>
            <person name="Slipinski A."/>
            <person name="Escalona H.E."/>
            <person name="Waterhouse R.M."/>
            <person name="Zwick A."/>
            <person name="Pang H."/>
        </authorList>
    </citation>
    <scope>NUCLEOTIDE SEQUENCE [LARGE SCALE GENOMIC DNA]</scope>
    <source>
        <strain evidence="3">SYSU2018</strain>
    </source>
</reference>
<feature type="compositionally biased region" description="Basic and acidic residues" evidence="1">
    <location>
        <begin position="381"/>
        <end position="391"/>
    </location>
</feature>
<gene>
    <name evidence="3" type="ORF">HHI36_021445</name>
</gene>
<dbReference type="Pfam" id="PF25040">
    <property type="entry name" value="BLTP1_C"/>
    <property type="match status" value="5"/>
</dbReference>
<dbReference type="InterPro" id="IPR033616">
    <property type="entry name" value="BLTP1"/>
</dbReference>
<feature type="region of interest" description="Disordered" evidence="1">
    <location>
        <begin position="3177"/>
        <end position="3203"/>
    </location>
</feature>
<evidence type="ECO:0000256" key="1">
    <source>
        <dbReference type="SAM" id="MobiDB-lite"/>
    </source>
</evidence>
<feature type="compositionally biased region" description="Basic and acidic residues" evidence="1">
    <location>
        <begin position="360"/>
        <end position="374"/>
    </location>
</feature>
<sequence>MVSPLLLESLQRFVDSLTSTVSGMHPLTVINHLHTSCVSQVASANILQTTSNVRKICQSTSGLSDKDDLSNLGSYEESIKTQLQAAIFLPKVNVTFLQVSIVEEIISFSALDNVKDLTCVSLLSICFDNIVVKLHCDKQAREVLQKFHRPAVVQTGSKKGANRARLLLGLQTYTNADIIKGEPVFIESCKKLQRQLVVCLNIGKVHGQLRRLRNESSLLDDAVITAIPSYKSKVLFTPAKMRPLYRGVEYFMQPSDAESTGSQHEEDDSEDKLGFIMFECGLEGINLKIVKKSQFEEEPEEERSAKSVRTGDTGGDSGRSYEDLDNSTEEKGGAPTFKTCDTPKINDRGSQRPSSPRVSSNEKSDKKKDKEKNGESVPPSEKNKEVGEKDTGNVSSCVIELKVVWFNFAAPPRAPITRKIDYTRLDWNLLSTASPAINAWMNPSNRLAIRVVYLVRTMYRRSTATIACLMAESLDIQRVHTLPKSRYGKLTPLSQTLQNDPSLQLCSILQKYYLEIGANVIETNLKESEMPQLFTLRQGIVVLSRQWKNILYTPLLGQYTTKSRVKPVNITISVPEVTEEVTLTDGEASGNEDHDITDENARLLRNHKHDGSANQNGLTASPRSSGYLESAGANTQIAVVPGGVESILTSPSPPVPHRRRKKSLPQVAPPNSSRASVVLPLLNNGYPFAHKRNQNDDTIGYGALREDRTILNMGSDLSEVNSGSSPEIPSSPLHRTIGNANFSEDMYSWMAKQDTTTINVGKVPLEGCLESKINTVGTESSGEPGTLPRENQAPPEISLAPIQDSGRLLDANQIFQPLLSVLGVIPQQLRFTTISDSSAGNEVTTLDALGSNFCLVGNMDTMRIDIVVSEADYGKVEKKKGRNKNKQKLFIDIPVDESPSFVCEKISVEIEIERMADMDVNEMMKTDNVFYISRSQLKNHTSTVINFTIGVHYISQRVNMPLLRLLHQISNMYQNVKDARNEMHEQQPTEIRRPKTSASDHLDIKLHSTSVMHEHQVDFSKQLSIKISDTGSYASSQMQKATISPSPSLRSRPQSFAQKLISTSKSVKGYINLNEGVGTPVTMSSPSGSALDRATVSSEKSLSNAGRCWKTIYHLIDLYSNMPETKTINHRFSQGNCGDISEYYKGNRKYDLLTEMKSTEEIDKEMTPLLHLNRDTNSPHGHSKLVVFGVARIHRTKLLATLSGLKLEAEITNLHSSITCRNRTSPNILEYSITGQIGRTMIVLLEGTAPNLQTVVKITIGKSQTLYSSVSKRAKDKNAGLLTIGAVNIDIPQHPVALHGMVTRGSKQLSSTIQELRVTRTASRMSRGQQMDDEGPNSPNHPLHAVPKAQTTFAKSTVGEKGLIQPLVMQFSVILQSLSITAALLPSLQAQYKMDQVNSTGFTGSKAKFTIDLPHHSLSFNTKLQPEKTEANLPSEASISLPAIHVSAEYIPENAAPGHKTDHREPEGAVLKPGGYLNAKADIGIFKHSLTTDLLNHLVFVQKVFMKEVNEVVQKVYGGERPVPLWLEETEEPSSLTRVLFSLIIKIQGIEITATTAGSSAVRLETGEVVFELSNRIQNISRATRQSTAAKLFGKAQVDLKLSLGQLLRNAIFEEAEIEFQPVAFFNTRIGLRNAFQDEIMEGEDKEVVLLTLKRPVVYIQPAAIDKAILVWLNYKNAYDYWNEKRANLNREMHFTTNQVHEKFQLGQLTSHMGTPHLGTLFMQLTVEDMGICLPLNPLPLNWNQRNFHEDSRGAVVVTLENTSISACSSGCLVSKGKFSNLCLRFADDFENSFDDWKPDMNDSTIMNLCVVSDGTYDFCSRTIAAKQPNENAKWFLSVQWQMEGVDIHLDTNIGKQLSALGHTLTMLTGAEDPPLHVDYDSDDNDTPDGLKASQESILKTIGATTDYKARSKVIEKAMNEQAKIINDLRSLGASHGTIEDEMKKLHELEELVYKDFRRDMIQKLRRQSVRASSIKRKFGLGDRGDSAFRSKSFNISHPMPERDDSPDNGQAMTATTGSYESSPTSGPSRSSSLRVKNIDNGLRVHFNEQTPTRKSSLPSACSDLSITASQLDWVDQLDIDGEKVQLRKKLSQENHPYAESGNPYSSSNFSNNSSVSQKPQEPNVDLELDVKVFINSGKCVLHTKDLQTVPRDEDIKLGKMKKDRSCSAGLLEFPSNSGSPDPLRKNKDKNLGQFGASRLRNNPHATLVDLTIFHIPGMDVKLHYASKVLLESEDAPDTIPHNPDLEKAFNNTRSFSATFSTDESEEMRIEKAFKRQDSQPASFPTPSHREFSSAIHEIRTSTSLHGITNPNYGSTPTCSSSGSSEDVRCGVTPPISPVGGARTNLTGGLHSQTPYRKMGVKKAQLFAWMTLQSVPEETIISPHILEFLEQTLEPIPAKSTFGTGDTSLMSSDQDNTNYGNYVYASFPVDVIVYFHMQPSTFRFSCLPVSRVECLLQLPSLDIVFSSKRAEDELLQSEFGDGVPNMVSTAVGGLSVTGCLSDFSVYIFHPYGGKKTTLKESQWSPLSDSERKDSLSINVEFVKIHLSRSRMLNFQQQDISFKGKPSGDQGQSRAVIRFSTITDIGSASFKYDMRRLTEILAFPKAWYRRSIVRRMFLGDLSMSATHTDDADSSAYGYSPSGLRSHENRNSKSTDKSPLLANRERLRLGKLKEFGIGLSSDSTGENDSPSEHKSMTSWETVVLFAVNFKRLNVHMNMGNVMGNVSWLTKEFRSDGRLSIGSTGHKNLYIALGLGGSGLDAKGGIVGGNIEIANIDTFIHIREEPDIEPDHTVGVRLHALELRLDYMATSVLMYRVSDLKVNLRDEWKLNRAASRDSFMPTRRPAMIFMHGDLGWDQLQMMISKSTTTDLLKMFNKLEEFFSQQFNSSKRAFSGYSSSSRPSKVTPQKAKDLTPQQSQTSQIDAKHHRHWQRVLSTIAGLQLNTMPSPLPQNGTVLGGTMELHGNNISLACFHGINFKSKSWALFSLKEPCITFNTEAQEIPSTIENTPSQDVHIVQTLTCSLGLSTYKTHLSMATVCKVSRTVIFPPQFKTLQEWFHYTFASSQIDEVDRFPSLERERNELTNSIERGRGSTQKLADPNHNREVIFAVPSLQLHLKTEHLQTTYIPDVSDDKKPSVECSFITEFEDHIFVTVDAEAFFFLHDLITSYIREKERVLGSSDKRNSMDFQEPKPKAPPLGSSDQHKKGSIDSNIFSTDWRDFNCKTWHLEPTVRLLSVAGKYIEPYGIDYILQKLGFSHARVTIPKWMQRGFMDPLDATLAMLTLKMIQVVRGDGNKSEKEKAIEAKK</sequence>
<feature type="region of interest" description="Disordered" evidence="1">
    <location>
        <begin position="2890"/>
        <end position="2922"/>
    </location>
</feature>
<proteinExistence type="predicted"/>
<feature type="compositionally biased region" description="Polar residues" evidence="1">
    <location>
        <begin position="612"/>
        <end position="624"/>
    </location>
</feature>
<feature type="compositionally biased region" description="Polar residues" evidence="1">
    <location>
        <begin position="1320"/>
        <end position="1329"/>
    </location>
</feature>
<dbReference type="SMART" id="SM01220">
    <property type="entry name" value="FSA_C"/>
    <property type="match status" value="1"/>
</dbReference>
<feature type="region of interest" description="Disordered" evidence="1">
    <location>
        <begin position="2169"/>
        <end position="2191"/>
    </location>
</feature>
<feature type="compositionally biased region" description="Basic and acidic residues" evidence="1">
    <location>
        <begin position="3177"/>
        <end position="3190"/>
    </location>
</feature>
<dbReference type="PANTHER" id="PTHR31640:SF1">
    <property type="entry name" value="BRIDGE-LIKE LIPID TRANSFER PROTEIN FAMILY MEMBER 1"/>
    <property type="match status" value="1"/>
</dbReference>
<protein>
    <recommendedName>
        <fullName evidence="2">Bridge-like lipid transfer protein family member 1 C-terminal domain-containing protein</fullName>
    </recommendedName>
</protein>
<feature type="region of interest" description="Disordered" evidence="1">
    <location>
        <begin position="2304"/>
        <end position="2329"/>
    </location>
</feature>
<dbReference type="Proteomes" id="UP001516400">
    <property type="component" value="Unassembled WGS sequence"/>
</dbReference>
<evidence type="ECO:0000313" key="4">
    <source>
        <dbReference type="Proteomes" id="UP001516400"/>
    </source>
</evidence>
<feature type="compositionally biased region" description="Basic and acidic residues" evidence="1">
    <location>
        <begin position="2643"/>
        <end position="2654"/>
    </location>
</feature>
<dbReference type="EMBL" id="JABFTP020000042">
    <property type="protein sequence ID" value="KAL3270940.1"/>
    <property type="molecule type" value="Genomic_DNA"/>
</dbReference>
<feature type="region of interest" description="Disordered" evidence="1">
    <location>
        <begin position="1990"/>
        <end position="2036"/>
    </location>
</feature>
<evidence type="ECO:0000259" key="2">
    <source>
        <dbReference type="SMART" id="SM01220"/>
    </source>
</evidence>
<dbReference type="InterPro" id="IPR056742">
    <property type="entry name" value="BLTP1_C"/>
</dbReference>
<feature type="compositionally biased region" description="Polar residues" evidence="1">
    <location>
        <begin position="718"/>
        <end position="728"/>
    </location>
</feature>
<feature type="compositionally biased region" description="Polar residues" evidence="1">
    <location>
        <begin position="2304"/>
        <end position="2313"/>
    </location>
</feature>
<dbReference type="PANTHER" id="PTHR31640">
    <property type="entry name" value="TRANSMEMBRANE PROTEIN KIAA1109"/>
    <property type="match status" value="1"/>
</dbReference>
<feature type="region of interest" description="Disordered" evidence="1">
    <location>
        <begin position="2626"/>
        <end position="2658"/>
    </location>
</feature>
<feature type="domain" description="Bridge-like lipid transfer protein family member 1 C-terminal" evidence="2">
    <location>
        <begin position="2683"/>
        <end position="3286"/>
    </location>
</feature>
<feature type="compositionally biased region" description="Polar residues" evidence="1">
    <location>
        <begin position="2890"/>
        <end position="2903"/>
    </location>
</feature>
<keyword evidence="4" id="KW-1185">Reference proteome</keyword>
<feature type="region of interest" description="Disordered" evidence="1">
    <location>
        <begin position="294"/>
        <end position="391"/>
    </location>
</feature>
<dbReference type="Pfam" id="PF25039">
    <property type="entry name" value="BLTP1_M"/>
    <property type="match status" value="2"/>
</dbReference>
<name>A0ABD2MX71_9CUCU</name>
<feature type="region of interest" description="Disordered" evidence="1">
    <location>
        <begin position="1320"/>
        <end position="1343"/>
    </location>
</feature>
<organism evidence="3 4">
    <name type="scientific">Cryptolaemus montrouzieri</name>
    <dbReference type="NCBI Taxonomy" id="559131"/>
    <lineage>
        <taxon>Eukaryota</taxon>
        <taxon>Metazoa</taxon>
        <taxon>Ecdysozoa</taxon>
        <taxon>Arthropoda</taxon>
        <taxon>Hexapoda</taxon>
        <taxon>Insecta</taxon>
        <taxon>Pterygota</taxon>
        <taxon>Neoptera</taxon>
        <taxon>Endopterygota</taxon>
        <taxon>Coleoptera</taxon>
        <taxon>Polyphaga</taxon>
        <taxon>Cucujiformia</taxon>
        <taxon>Coccinelloidea</taxon>
        <taxon>Coccinellidae</taxon>
        <taxon>Scymninae</taxon>
        <taxon>Scymnini</taxon>
        <taxon>Cryptolaemus</taxon>
    </lineage>
</organism>
<feature type="region of interest" description="Disordered" evidence="1">
    <location>
        <begin position="2094"/>
        <end position="2122"/>
    </location>
</feature>
<comment type="caution">
    <text evidence="3">The sequence shown here is derived from an EMBL/GenBank/DDBJ whole genome shotgun (WGS) entry which is preliminary data.</text>
</comment>
<accession>A0ABD2MX71</accession>
<feature type="region of interest" description="Disordered" evidence="1">
    <location>
        <begin position="775"/>
        <end position="794"/>
    </location>
</feature>
<feature type="region of interest" description="Disordered" evidence="1">
    <location>
        <begin position="716"/>
        <end position="735"/>
    </location>
</feature>
<feature type="region of interest" description="Disordered" evidence="1">
    <location>
        <begin position="608"/>
        <end position="627"/>
    </location>
</feature>
<feature type="region of interest" description="Disordered" evidence="1">
    <location>
        <begin position="648"/>
        <end position="672"/>
    </location>
</feature>
<feature type="compositionally biased region" description="Low complexity" evidence="1">
    <location>
        <begin position="2101"/>
        <end position="2117"/>
    </location>
</feature>